<dbReference type="PROSITE" id="PS50835">
    <property type="entry name" value="IG_LIKE"/>
    <property type="match status" value="1"/>
</dbReference>
<dbReference type="InterPro" id="IPR036179">
    <property type="entry name" value="Ig-like_dom_sf"/>
</dbReference>
<dbReference type="PANTHER" id="PTHR19339:SF5">
    <property type="entry name" value="IG-LIKE DOMAIN-CONTAINING PROTEIN"/>
    <property type="match status" value="1"/>
</dbReference>
<evidence type="ECO:0000256" key="9">
    <source>
        <dbReference type="SAM" id="SignalP"/>
    </source>
</evidence>
<sequence>MMSQIYRVLFLLSSLIYTVEAGEDEVTQLAQWKVVKEAENASIDCSTTKTFVTVHWYRQFRNQPPQYLVMAKRETDQRERITASVSTDNKHSVLSVRDTRLNDTAIYLCANGGTVLQEEGESKQKPFLHC</sequence>
<feature type="chain" id="PRO_5019530423" description="Ig-like domain-containing protein" evidence="9">
    <location>
        <begin position="22"/>
        <end position="130"/>
    </location>
</feature>
<keyword evidence="8" id="KW-1279">T cell receptor</keyword>
<keyword evidence="2" id="KW-1003">Cell membrane</keyword>
<keyword evidence="4" id="KW-0472">Membrane</keyword>
<keyword evidence="12" id="KW-1185">Reference proteome</keyword>
<reference evidence="11 12" key="1">
    <citation type="journal article" date="2018" name="Nat. Ecol. Evol.">
        <title>Shark genomes provide insights into elasmobranch evolution and the origin of vertebrates.</title>
        <authorList>
            <person name="Hara Y"/>
            <person name="Yamaguchi K"/>
            <person name="Onimaru K"/>
            <person name="Kadota M"/>
            <person name="Koyanagi M"/>
            <person name="Keeley SD"/>
            <person name="Tatsumi K"/>
            <person name="Tanaka K"/>
            <person name="Motone F"/>
            <person name="Kageyama Y"/>
            <person name="Nozu R"/>
            <person name="Adachi N"/>
            <person name="Nishimura O"/>
            <person name="Nakagawa R"/>
            <person name="Tanegashima C"/>
            <person name="Kiyatake I"/>
            <person name="Matsumoto R"/>
            <person name="Murakumo K"/>
            <person name="Nishida K"/>
            <person name="Terakita A"/>
            <person name="Kuratani S"/>
            <person name="Sato K"/>
            <person name="Hyodo S Kuraku.S."/>
        </authorList>
    </citation>
    <scope>NUCLEOTIDE SEQUENCE [LARGE SCALE GENOMIC DNA]</scope>
</reference>
<evidence type="ECO:0000313" key="12">
    <source>
        <dbReference type="Proteomes" id="UP000287033"/>
    </source>
</evidence>
<dbReference type="Proteomes" id="UP000287033">
    <property type="component" value="Unassembled WGS sequence"/>
</dbReference>
<keyword evidence="5" id="KW-1015">Disulfide bond</keyword>
<dbReference type="GO" id="GO:0042101">
    <property type="term" value="C:T cell receptor complex"/>
    <property type="evidence" value="ECO:0007669"/>
    <property type="project" value="UniProtKB-KW"/>
</dbReference>
<feature type="signal peptide" evidence="9">
    <location>
        <begin position="1"/>
        <end position="21"/>
    </location>
</feature>
<dbReference type="Gene3D" id="2.60.40.10">
    <property type="entry name" value="Immunoglobulins"/>
    <property type="match status" value="1"/>
</dbReference>
<name>A0A401RQK4_CHIPU</name>
<keyword evidence="3 9" id="KW-0732">Signal</keyword>
<protein>
    <recommendedName>
        <fullName evidence="10">Ig-like domain-containing protein</fullName>
    </recommendedName>
</protein>
<evidence type="ECO:0000256" key="8">
    <source>
        <dbReference type="ARBA" id="ARBA00043266"/>
    </source>
</evidence>
<dbReference type="InterPro" id="IPR013106">
    <property type="entry name" value="Ig_V-set"/>
</dbReference>
<comment type="subcellular location">
    <subcellularLocation>
        <location evidence="1">Cell membrane</location>
    </subcellularLocation>
</comment>
<evidence type="ECO:0000256" key="4">
    <source>
        <dbReference type="ARBA" id="ARBA00023136"/>
    </source>
</evidence>
<comment type="caution">
    <text evidence="11">The sequence shown here is derived from an EMBL/GenBank/DDBJ whole genome shotgun (WGS) entry which is preliminary data.</text>
</comment>
<dbReference type="OMA" id="NLTINCR"/>
<gene>
    <name evidence="11" type="ORF">chiPu_0019060</name>
</gene>
<keyword evidence="6" id="KW-0325">Glycoprotein</keyword>
<evidence type="ECO:0000256" key="2">
    <source>
        <dbReference type="ARBA" id="ARBA00022475"/>
    </source>
</evidence>
<evidence type="ECO:0000256" key="1">
    <source>
        <dbReference type="ARBA" id="ARBA00004236"/>
    </source>
</evidence>
<proteinExistence type="predicted"/>
<dbReference type="InterPro" id="IPR013783">
    <property type="entry name" value="Ig-like_fold"/>
</dbReference>
<evidence type="ECO:0000313" key="11">
    <source>
        <dbReference type="EMBL" id="GCC20499.1"/>
    </source>
</evidence>
<dbReference type="PANTHER" id="PTHR19339">
    <property type="entry name" value="T CELL RECEPTOR ALPHA VARIABLE 39"/>
    <property type="match status" value="1"/>
</dbReference>
<accession>A0A401RQK4</accession>
<evidence type="ECO:0000256" key="6">
    <source>
        <dbReference type="ARBA" id="ARBA00023180"/>
    </source>
</evidence>
<dbReference type="STRING" id="137246.A0A401RQK4"/>
<dbReference type="Pfam" id="PF07686">
    <property type="entry name" value="V-set"/>
    <property type="match status" value="1"/>
</dbReference>
<evidence type="ECO:0000256" key="3">
    <source>
        <dbReference type="ARBA" id="ARBA00022729"/>
    </source>
</evidence>
<comment type="subunit">
    <text evidence="7">Alpha-beta TR is a heterodimer composed of an alpha and beta chain; disulfide-linked. The alpha-beta TR is associated with the transmembrane signaling CD3 coreceptor proteins to form the TR-CD3 (TcR or TCR). The assembly of alpha-beta TR heterodimers with CD3 occurs in the endoplasmic reticulum where a single alpha-beta TR heterodimer associates with one CD3D-CD3E heterodimer, one CD3G-CD3E heterodimer and one CD247 homodimer forming a stable octameric structure. CD3D-CD3E and CD3G-CD3E heterodimers preferentially associate with TR alpha and TR beta chains, respectively. The association of the CD247 homodimer is the last step of TcR assembly in the endoplasmic reticulum and is required for transport to the cell surface.</text>
</comment>
<dbReference type="SUPFAM" id="SSF48726">
    <property type="entry name" value="Immunoglobulin"/>
    <property type="match status" value="1"/>
</dbReference>
<organism evidence="11 12">
    <name type="scientific">Chiloscyllium punctatum</name>
    <name type="common">Brownbanded bambooshark</name>
    <name type="synonym">Hemiscyllium punctatum</name>
    <dbReference type="NCBI Taxonomy" id="137246"/>
    <lineage>
        <taxon>Eukaryota</taxon>
        <taxon>Metazoa</taxon>
        <taxon>Chordata</taxon>
        <taxon>Craniata</taxon>
        <taxon>Vertebrata</taxon>
        <taxon>Chondrichthyes</taxon>
        <taxon>Elasmobranchii</taxon>
        <taxon>Galeomorphii</taxon>
        <taxon>Galeoidea</taxon>
        <taxon>Orectolobiformes</taxon>
        <taxon>Hemiscylliidae</taxon>
        <taxon>Chiloscyllium</taxon>
    </lineage>
</organism>
<evidence type="ECO:0000256" key="7">
    <source>
        <dbReference type="ARBA" id="ARBA00038651"/>
    </source>
</evidence>
<dbReference type="OrthoDB" id="8947657at2759"/>
<dbReference type="InterPro" id="IPR051896">
    <property type="entry name" value="TCR_alpha_variable"/>
</dbReference>
<evidence type="ECO:0000259" key="10">
    <source>
        <dbReference type="PROSITE" id="PS50835"/>
    </source>
</evidence>
<dbReference type="InterPro" id="IPR007110">
    <property type="entry name" value="Ig-like_dom"/>
</dbReference>
<keyword evidence="8" id="KW-1064">Adaptive immunity</keyword>
<evidence type="ECO:0000256" key="5">
    <source>
        <dbReference type="ARBA" id="ARBA00023157"/>
    </source>
</evidence>
<dbReference type="AlphaFoldDB" id="A0A401RQK4"/>
<dbReference type="EMBL" id="BEZZ01001810">
    <property type="protein sequence ID" value="GCC20499.1"/>
    <property type="molecule type" value="Genomic_DNA"/>
</dbReference>
<feature type="domain" description="Ig-like" evidence="10">
    <location>
        <begin position="24"/>
        <end position="109"/>
    </location>
</feature>
<keyword evidence="8" id="KW-0391">Immunity</keyword>